<evidence type="ECO:0000313" key="1">
    <source>
        <dbReference type="EMBL" id="QHS78400.1"/>
    </source>
</evidence>
<proteinExistence type="predicted"/>
<reference evidence="1" key="1">
    <citation type="journal article" date="2020" name="Nature">
        <title>Giant virus diversity and host interactions through global metagenomics.</title>
        <authorList>
            <person name="Schulz F."/>
            <person name="Roux S."/>
            <person name="Paez-Espino D."/>
            <person name="Jungbluth S."/>
            <person name="Walsh D.A."/>
            <person name="Denef V.J."/>
            <person name="McMahon K.D."/>
            <person name="Konstantinidis K.T."/>
            <person name="Eloe-Fadrosh E.A."/>
            <person name="Kyrpides N.C."/>
            <person name="Woyke T."/>
        </authorList>
    </citation>
    <scope>NUCLEOTIDE SEQUENCE</scope>
    <source>
        <strain evidence="1">GVMAG-S-1021933-23</strain>
    </source>
</reference>
<protein>
    <submittedName>
        <fullName evidence="1">Uncharacterized protein</fullName>
    </submittedName>
</protein>
<accession>A0A6C0AG23</accession>
<sequence length="110" mass="12800">MTSLRGTTLKPTFLDIVEAMQNLKIDGRINTGMSSYSKIIKQNDEYEYNFTVHAAIKNAKMELTFRVYECLIGGDPVHFDQLYYDQIFLDCCEIPSEMTDLNEYDIKHEN</sequence>
<name>A0A6C0AG23_9ZZZZ</name>
<dbReference type="EMBL" id="MN740597">
    <property type="protein sequence ID" value="QHS78400.1"/>
    <property type="molecule type" value="Genomic_DNA"/>
</dbReference>
<dbReference type="AlphaFoldDB" id="A0A6C0AG23"/>
<organism evidence="1">
    <name type="scientific">viral metagenome</name>
    <dbReference type="NCBI Taxonomy" id="1070528"/>
    <lineage>
        <taxon>unclassified sequences</taxon>
        <taxon>metagenomes</taxon>
        <taxon>organismal metagenomes</taxon>
    </lineage>
</organism>